<evidence type="ECO:0000256" key="1">
    <source>
        <dbReference type="ARBA" id="ARBA00023015"/>
    </source>
</evidence>
<name>A0A560WGK8_9MICO</name>
<organism evidence="6 7">
    <name type="scientific">Marihabitans asiaticum</name>
    <dbReference type="NCBI Taxonomy" id="415218"/>
    <lineage>
        <taxon>Bacteria</taxon>
        <taxon>Bacillati</taxon>
        <taxon>Actinomycetota</taxon>
        <taxon>Actinomycetes</taxon>
        <taxon>Micrococcales</taxon>
        <taxon>Intrasporangiaceae</taxon>
        <taxon>Marihabitans</taxon>
    </lineage>
</organism>
<gene>
    <name evidence="6" type="ORF">FB557_0212</name>
</gene>
<protein>
    <submittedName>
        <fullName evidence="6">TetR family transcriptional regulator</fullName>
    </submittedName>
</protein>
<keyword evidence="3" id="KW-0804">Transcription</keyword>
<accession>A0A560WGK8</accession>
<dbReference type="RefSeq" id="WP_170236138.1">
    <property type="nucleotide sequence ID" value="NZ_BAAAYT010000001.1"/>
</dbReference>
<proteinExistence type="predicted"/>
<reference evidence="6 7" key="1">
    <citation type="submission" date="2019-06" db="EMBL/GenBank/DDBJ databases">
        <title>Sequencing the genomes of 1000 actinobacteria strains.</title>
        <authorList>
            <person name="Klenk H.-P."/>
        </authorList>
    </citation>
    <scope>NUCLEOTIDE SEQUENCE [LARGE SCALE GENOMIC DNA]</scope>
    <source>
        <strain evidence="6 7">DSM 18935</strain>
    </source>
</reference>
<dbReference type="PANTHER" id="PTHR47506:SF1">
    <property type="entry name" value="HTH-TYPE TRANSCRIPTIONAL REGULATOR YJDC"/>
    <property type="match status" value="1"/>
</dbReference>
<dbReference type="PROSITE" id="PS50977">
    <property type="entry name" value="HTH_TETR_2"/>
    <property type="match status" value="1"/>
</dbReference>
<evidence type="ECO:0000313" key="6">
    <source>
        <dbReference type="EMBL" id="TWD16680.1"/>
    </source>
</evidence>
<comment type="caution">
    <text evidence="6">The sequence shown here is derived from an EMBL/GenBank/DDBJ whole genome shotgun (WGS) entry which is preliminary data.</text>
</comment>
<keyword evidence="1" id="KW-0805">Transcription regulation</keyword>
<dbReference type="GO" id="GO:0003677">
    <property type="term" value="F:DNA binding"/>
    <property type="evidence" value="ECO:0007669"/>
    <property type="project" value="UniProtKB-UniRule"/>
</dbReference>
<dbReference type="Proteomes" id="UP000315628">
    <property type="component" value="Unassembled WGS sequence"/>
</dbReference>
<sequence length="214" mass="23481">MPPRTRSDGTPQPAVRDRLLDAVDQHLFVTGAIGTPVDAILRAAGASPPSLYKHFGSKTGLITAALQRRLEIWSTVWQDEIDATSHPVRRVLSVYPAMRRYQQEHLQEKWCAFSGTRAAVPQRTPELQQVLDAETELLRSRHAELVAGLGLGPKASATLTSQLVVVYNGLLAQMLREPYEEAIDDAEATALALVESALARRPRGGVTARARESR</sequence>
<dbReference type="EMBL" id="VIUW01000001">
    <property type="protein sequence ID" value="TWD16680.1"/>
    <property type="molecule type" value="Genomic_DNA"/>
</dbReference>
<dbReference type="AlphaFoldDB" id="A0A560WGK8"/>
<evidence type="ECO:0000256" key="4">
    <source>
        <dbReference type="PROSITE-ProRule" id="PRU00335"/>
    </source>
</evidence>
<feature type="DNA-binding region" description="H-T-H motif" evidence="4">
    <location>
        <begin position="36"/>
        <end position="55"/>
    </location>
</feature>
<keyword evidence="2 4" id="KW-0238">DNA-binding</keyword>
<evidence type="ECO:0000313" key="7">
    <source>
        <dbReference type="Proteomes" id="UP000315628"/>
    </source>
</evidence>
<evidence type="ECO:0000259" key="5">
    <source>
        <dbReference type="PROSITE" id="PS50977"/>
    </source>
</evidence>
<dbReference type="InterPro" id="IPR009057">
    <property type="entry name" value="Homeodomain-like_sf"/>
</dbReference>
<dbReference type="Gene3D" id="1.10.357.10">
    <property type="entry name" value="Tetracycline Repressor, domain 2"/>
    <property type="match status" value="1"/>
</dbReference>
<dbReference type="SUPFAM" id="SSF46689">
    <property type="entry name" value="Homeodomain-like"/>
    <property type="match status" value="1"/>
</dbReference>
<dbReference type="Pfam" id="PF00440">
    <property type="entry name" value="TetR_N"/>
    <property type="match status" value="1"/>
</dbReference>
<dbReference type="PANTHER" id="PTHR47506">
    <property type="entry name" value="TRANSCRIPTIONAL REGULATORY PROTEIN"/>
    <property type="match status" value="1"/>
</dbReference>
<evidence type="ECO:0000256" key="3">
    <source>
        <dbReference type="ARBA" id="ARBA00023163"/>
    </source>
</evidence>
<dbReference type="InterPro" id="IPR001647">
    <property type="entry name" value="HTH_TetR"/>
</dbReference>
<keyword evidence="7" id="KW-1185">Reference proteome</keyword>
<evidence type="ECO:0000256" key="2">
    <source>
        <dbReference type="ARBA" id="ARBA00023125"/>
    </source>
</evidence>
<feature type="domain" description="HTH tetR-type" evidence="5">
    <location>
        <begin position="13"/>
        <end position="73"/>
    </location>
</feature>